<evidence type="ECO:0000313" key="4">
    <source>
        <dbReference type="Proteomes" id="UP001174136"/>
    </source>
</evidence>
<dbReference type="PANTHER" id="PTHR38709:SF1">
    <property type="entry name" value="DREBRIN"/>
    <property type="match status" value="1"/>
</dbReference>
<evidence type="ECO:0000256" key="1">
    <source>
        <dbReference type="SAM" id="Coils"/>
    </source>
</evidence>
<keyword evidence="1" id="KW-0175">Coiled coil</keyword>
<name>A0AA47NZT7_MERPO</name>
<dbReference type="AlphaFoldDB" id="A0AA47NZT7"/>
<feature type="coiled-coil region" evidence="1">
    <location>
        <begin position="189"/>
        <end position="230"/>
    </location>
</feature>
<dbReference type="PANTHER" id="PTHR38709">
    <property type="entry name" value="SI:CH73-193C12.2-RELATED"/>
    <property type="match status" value="1"/>
</dbReference>
<feature type="region of interest" description="Disordered" evidence="2">
    <location>
        <begin position="262"/>
        <end position="302"/>
    </location>
</feature>
<accession>A0AA47NZT7</accession>
<dbReference type="Proteomes" id="UP001174136">
    <property type="component" value="Unassembled WGS sequence"/>
</dbReference>
<feature type="compositionally biased region" description="Low complexity" evidence="2">
    <location>
        <begin position="262"/>
        <end position="280"/>
    </location>
</feature>
<comment type="caution">
    <text evidence="3">The sequence shown here is derived from an EMBL/GenBank/DDBJ whole genome shotgun (WGS) entry which is preliminary data.</text>
</comment>
<organism evidence="3 4">
    <name type="scientific">Merluccius polli</name>
    <name type="common">Benguela hake</name>
    <name type="synonym">Merluccius cadenati</name>
    <dbReference type="NCBI Taxonomy" id="89951"/>
    <lineage>
        <taxon>Eukaryota</taxon>
        <taxon>Metazoa</taxon>
        <taxon>Chordata</taxon>
        <taxon>Craniata</taxon>
        <taxon>Vertebrata</taxon>
        <taxon>Euteleostomi</taxon>
        <taxon>Actinopterygii</taxon>
        <taxon>Neopterygii</taxon>
        <taxon>Teleostei</taxon>
        <taxon>Neoteleostei</taxon>
        <taxon>Acanthomorphata</taxon>
        <taxon>Zeiogadaria</taxon>
        <taxon>Gadariae</taxon>
        <taxon>Gadiformes</taxon>
        <taxon>Gadoidei</taxon>
        <taxon>Merlucciidae</taxon>
        <taxon>Merluccius</taxon>
    </lineage>
</organism>
<dbReference type="EMBL" id="JAOPHQ010003471">
    <property type="protein sequence ID" value="KAK0142818.1"/>
    <property type="molecule type" value="Genomic_DNA"/>
</dbReference>
<sequence length="322" mass="36811">MDHVYLKTTCNRLFSSETTYRLTPTEIEAMVKLRMSNRAYFSGKRNASMRGWRAILKHMGLHTKMTFNQAAKKWDNMRKKYKELKYPPEGVQFSLGGAGASEIEVSLHNSAEEEEEEEEGGGEEEEDEVAGAVGEAAVRGDREAESRVDLQFALRDMDSERASMDSERASMEGERALMERERQLMAKESLALQRERVALEREAAALERDRATLERERTSIEREKVLMEREKAMLDRDRVELSRERLAMERGRDRLARCAAAGAARDSGVNNNNNNDNSSSRVEEDREVMEDSGENGVGLADPETLQRRERFLALFEKLVENF</sequence>
<evidence type="ECO:0000256" key="2">
    <source>
        <dbReference type="SAM" id="MobiDB-lite"/>
    </source>
</evidence>
<feature type="region of interest" description="Disordered" evidence="2">
    <location>
        <begin position="107"/>
        <end position="144"/>
    </location>
</feature>
<keyword evidence="4" id="KW-1185">Reference proteome</keyword>
<gene>
    <name evidence="3" type="ORF">N1851_019242</name>
</gene>
<reference evidence="3" key="1">
    <citation type="journal article" date="2023" name="Front. Mar. Sci.">
        <title>A new Merluccius polli reference genome to investigate the effects of global change in West African waters.</title>
        <authorList>
            <person name="Mateo J.L."/>
            <person name="Blanco-Fernandez C."/>
            <person name="Garcia-Vazquez E."/>
            <person name="Machado-Schiaffino G."/>
        </authorList>
    </citation>
    <scope>NUCLEOTIDE SEQUENCE</scope>
    <source>
        <strain evidence="3">C29</strain>
        <tissue evidence="3">Fin</tissue>
    </source>
</reference>
<feature type="compositionally biased region" description="Acidic residues" evidence="2">
    <location>
        <begin position="112"/>
        <end position="129"/>
    </location>
</feature>
<proteinExistence type="predicted"/>
<evidence type="ECO:0000313" key="3">
    <source>
        <dbReference type="EMBL" id="KAK0142818.1"/>
    </source>
</evidence>
<dbReference type="GO" id="GO:0005856">
    <property type="term" value="C:cytoskeleton"/>
    <property type="evidence" value="ECO:0007669"/>
    <property type="project" value="TreeGrafter"/>
</dbReference>
<protein>
    <submittedName>
        <fullName evidence="3">Uncharacterized protein</fullName>
    </submittedName>
</protein>